<dbReference type="AlphaFoldDB" id="A0A919D8A3"/>
<gene>
    <name evidence="1" type="ORF">GCM10010339_92390</name>
</gene>
<comment type="caution">
    <text evidence="1">The sequence shown here is derived from an EMBL/GenBank/DDBJ whole genome shotgun (WGS) entry which is preliminary data.</text>
</comment>
<dbReference type="Proteomes" id="UP000655443">
    <property type="component" value="Unassembled WGS sequence"/>
</dbReference>
<evidence type="ECO:0008006" key="3">
    <source>
        <dbReference type="Google" id="ProtNLM"/>
    </source>
</evidence>
<proteinExistence type="predicted"/>
<dbReference type="EMBL" id="BMVG01000072">
    <property type="protein sequence ID" value="GHE15976.1"/>
    <property type="molecule type" value="Genomic_DNA"/>
</dbReference>
<keyword evidence="2" id="KW-1185">Reference proteome</keyword>
<name>A0A919D8A3_9ACTN</name>
<reference evidence="1" key="1">
    <citation type="journal article" date="2014" name="Int. J. Syst. Evol. Microbiol.">
        <title>Complete genome sequence of Corynebacterium casei LMG S-19264T (=DSM 44701T), isolated from a smear-ripened cheese.</title>
        <authorList>
            <consortium name="US DOE Joint Genome Institute (JGI-PGF)"/>
            <person name="Walter F."/>
            <person name="Albersmeier A."/>
            <person name="Kalinowski J."/>
            <person name="Ruckert C."/>
        </authorList>
    </citation>
    <scope>NUCLEOTIDE SEQUENCE</scope>
    <source>
        <strain evidence="1">JCM 4714</strain>
    </source>
</reference>
<accession>A0A919D8A3</accession>
<sequence length="67" mass="7542">MASRGDLTDAEWALLEPLHIRRNEVERPVNGLKNSWAVATRYDCEDDGVPPWAVVWLAIRLAVVPCV</sequence>
<protein>
    <recommendedName>
        <fullName evidence="3">Transposase</fullName>
    </recommendedName>
</protein>
<reference evidence="1" key="2">
    <citation type="submission" date="2020-09" db="EMBL/GenBank/DDBJ databases">
        <authorList>
            <person name="Sun Q."/>
            <person name="Ohkuma M."/>
        </authorList>
    </citation>
    <scope>NUCLEOTIDE SEQUENCE</scope>
    <source>
        <strain evidence="1">JCM 4714</strain>
    </source>
</reference>
<evidence type="ECO:0000313" key="2">
    <source>
        <dbReference type="Proteomes" id="UP000655443"/>
    </source>
</evidence>
<organism evidence="1 2">
    <name type="scientific">Streptomyces alanosinicus</name>
    <dbReference type="NCBI Taxonomy" id="68171"/>
    <lineage>
        <taxon>Bacteria</taxon>
        <taxon>Bacillati</taxon>
        <taxon>Actinomycetota</taxon>
        <taxon>Actinomycetes</taxon>
        <taxon>Kitasatosporales</taxon>
        <taxon>Streptomycetaceae</taxon>
        <taxon>Streptomyces</taxon>
    </lineage>
</organism>
<evidence type="ECO:0000313" key="1">
    <source>
        <dbReference type="EMBL" id="GHE15976.1"/>
    </source>
</evidence>